<organism evidence="2 3">
    <name type="scientific">Pseudogymnoascus destructans (strain ATCC MYA-4855 / 20631-21)</name>
    <name type="common">Bat white-nose syndrome fungus</name>
    <name type="synonym">Geomyces destructans</name>
    <dbReference type="NCBI Taxonomy" id="658429"/>
    <lineage>
        <taxon>Eukaryota</taxon>
        <taxon>Fungi</taxon>
        <taxon>Dikarya</taxon>
        <taxon>Ascomycota</taxon>
        <taxon>Pezizomycotina</taxon>
        <taxon>Leotiomycetes</taxon>
        <taxon>Thelebolales</taxon>
        <taxon>Thelebolaceae</taxon>
        <taxon>Pseudogymnoascus</taxon>
    </lineage>
</organism>
<evidence type="ECO:0000313" key="3">
    <source>
        <dbReference type="Proteomes" id="UP000011064"/>
    </source>
</evidence>
<dbReference type="VEuPathDB" id="FungiDB:GMDG_08714"/>
<reference evidence="3" key="1">
    <citation type="submission" date="2010-09" db="EMBL/GenBank/DDBJ databases">
        <title>The genome sequence of Geomyces destructans 20631-21.</title>
        <authorList>
            <consortium name="The Broad Institute Genome Sequencing Platform"/>
            <person name="Cuomo C.A."/>
            <person name="Blehert D.S."/>
            <person name="Lorch J.M."/>
            <person name="Young S.K."/>
            <person name="Zeng Q."/>
            <person name="Gargeya S."/>
            <person name="Fitzgerald M."/>
            <person name="Haas B."/>
            <person name="Abouelleil A."/>
            <person name="Alvarado L."/>
            <person name="Arachchi H.M."/>
            <person name="Berlin A."/>
            <person name="Brown A."/>
            <person name="Chapman S.B."/>
            <person name="Chen Z."/>
            <person name="Dunbar C."/>
            <person name="Freedman E."/>
            <person name="Gearin G."/>
            <person name="Gellesch M."/>
            <person name="Goldberg J."/>
            <person name="Griggs A."/>
            <person name="Gujja S."/>
            <person name="Heiman D."/>
            <person name="Howarth C."/>
            <person name="Larson L."/>
            <person name="Lui A."/>
            <person name="MacDonald P.J.P."/>
            <person name="Montmayeur A."/>
            <person name="Murphy C."/>
            <person name="Neiman D."/>
            <person name="Pearson M."/>
            <person name="Priest M."/>
            <person name="Roberts A."/>
            <person name="Saif S."/>
            <person name="Shea T."/>
            <person name="Shenoy N."/>
            <person name="Sisk P."/>
            <person name="Stolte C."/>
            <person name="Sykes S."/>
            <person name="Wortman J."/>
            <person name="Nusbaum C."/>
            <person name="Birren B."/>
        </authorList>
    </citation>
    <scope>NUCLEOTIDE SEQUENCE [LARGE SCALE GENOMIC DNA]</scope>
    <source>
        <strain evidence="3">ATCC MYA-4855 / 20631-21</strain>
    </source>
</reference>
<dbReference type="HOGENOM" id="CLU_3129923_0_0_1"/>
<evidence type="ECO:0000313" key="2">
    <source>
        <dbReference type="EMBL" id="ELR09949.1"/>
    </source>
</evidence>
<feature type="region of interest" description="Disordered" evidence="1">
    <location>
        <begin position="1"/>
        <end position="30"/>
    </location>
</feature>
<proteinExistence type="predicted"/>
<feature type="non-terminal residue" evidence="2">
    <location>
        <position position="1"/>
    </location>
</feature>
<accession>L8GAM3</accession>
<protein>
    <submittedName>
        <fullName evidence="2">Uncharacterized protein</fullName>
    </submittedName>
</protein>
<dbReference type="AlphaFoldDB" id="L8GAM3"/>
<dbReference type="EMBL" id="GL573965">
    <property type="protein sequence ID" value="ELR09949.1"/>
    <property type="molecule type" value="Genomic_DNA"/>
</dbReference>
<name>L8GAM3_PSED2</name>
<dbReference type="Proteomes" id="UP000011064">
    <property type="component" value="Unassembled WGS sequence"/>
</dbReference>
<evidence type="ECO:0000256" key="1">
    <source>
        <dbReference type="SAM" id="MobiDB-lite"/>
    </source>
</evidence>
<keyword evidence="3" id="KW-1185">Reference proteome</keyword>
<gene>
    <name evidence="2" type="ORF">GMDG_08714</name>
</gene>
<sequence length="50" mass="4962">NPVVTAPSSDGAGERAGSFGGSGGCRGQASCRRCRCDGSGPCWGEEEGGW</sequence>
<dbReference type="InParanoid" id="L8GAM3"/>